<dbReference type="Gene3D" id="3.40.710.10">
    <property type="entry name" value="DD-peptidase/beta-lactamase superfamily"/>
    <property type="match status" value="1"/>
</dbReference>
<dbReference type="SUPFAM" id="SSF56601">
    <property type="entry name" value="beta-lactamase/transpeptidase-like"/>
    <property type="match status" value="1"/>
</dbReference>
<dbReference type="RefSeq" id="WP_072739625.1">
    <property type="nucleotide sequence ID" value="NZ_CP048813.1"/>
</dbReference>
<dbReference type="Proteomes" id="UP000183263">
    <property type="component" value="Unassembled WGS sequence"/>
</dbReference>
<evidence type="ECO:0000313" key="3">
    <source>
        <dbReference type="Proteomes" id="UP000183263"/>
    </source>
</evidence>
<dbReference type="Pfam" id="PF13354">
    <property type="entry name" value="Beta-lactamase2"/>
    <property type="match status" value="1"/>
</dbReference>
<dbReference type="PROSITE" id="PS51257">
    <property type="entry name" value="PROKAR_LIPOPROTEIN"/>
    <property type="match status" value="1"/>
</dbReference>
<gene>
    <name evidence="2" type="ORF">SAMN05444695_11426</name>
</gene>
<sequence>MFGDAGRRFVGVLVPTLAVICVTASCAVGESPSPPGPQAADTLAIASDLTDRLDAVETWANTRHARVSLVLLDRETGDRVGYHEKDPILTASLAKLFVAAELSHLDATGERGFSTDDGELLARMLSSSDDFAADVLWDELDGPDLVAAVADRYHLDDTHEPWDGMWWNTQTTVTDLATFYDLLLADRDGLGPVRTNRILGYLRAWTPLAADGYDQRFGVPAVLGGSDIAVKQGWMCCIDEQWIHLSTGVVGPGGRYVVVVEVAEDVQYEDGVPGLPDTSYVDATDDESAAHARETVTGVIEALFPTGSVDDWGRP</sequence>
<dbReference type="EMBL" id="FNDN01000014">
    <property type="protein sequence ID" value="SDI97804.1"/>
    <property type="molecule type" value="Genomic_DNA"/>
</dbReference>
<keyword evidence="3" id="KW-1185">Reference proteome</keyword>
<dbReference type="OrthoDB" id="4981298at2"/>
<dbReference type="PANTHER" id="PTHR35333">
    <property type="entry name" value="BETA-LACTAMASE"/>
    <property type="match status" value="1"/>
</dbReference>
<dbReference type="GO" id="GO:0046677">
    <property type="term" value="P:response to antibiotic"/>
    <property type="evidence" value="ECO:0007669"/>
    <property type="project" value="InterPro"/>
</dbReference>
<dbReference type="GO" id="GO:0008800">
    <property type="term" value="F:beta-lactamase activity"/>
    <property type="evidence" value="ECO:0007669"/>
    <property type="project" value="InterPro"/>
</dbReference>
<feature type="domain" description="Beta-lactamase class A catalytic" evidence="1">
    <location>
        <begin position="119"/>
        <end position="260"/>
    </location>
</feature>
<dbReference type="PANTHER" id="PTHR35333:SF3">
    <property type="entry name" value="BETA-LACTAMASE-TYPE TRANSPEPTIDASE FOLD CONTAINING PROTEIN"/>
    <property type="match status" value="1"/>
</dbReference>
<dbReference type="AlphaFoldDB" id="A0A1G8PZ81"/>
<protein>
    <submittedName>
        <fullName evidence="2">Beta-lactamase class A</fullName>
    </submittedName>
</protein>
<dbReference type="InterPro" id="IPR045155">
    <property type="entry name" value="Beta-lactam_cat"/>
</dbReference>
<evidence type="ECO:0000259" key="1">
    <source>
        <dbReference type="Pfam" id="PF13354"/>
    </source>
</evidence>
<proteinExistence type="predicted"/>
<accession>A0A1G8PZ81</accession>
<evidence type="ECO:0000313" key="2">
    <source>
        <dbReference type="EMBL" id="SDI97804.1"/>
    </source>
</evidence>
<organism evidence="2 3">
    <name type="scientific">Rhodococcus triatomae</name>
    <dbReference type="NCBI Taxonomy" id="300028"/>
    <lineage>
        <taxon>Bacteria</taxon>
        <taxon>Bacillati</taxon>
        <taxon>Actinomycetota</taxon>
        <taxon>Actinomycetes</taxon>
        <taxon>Mycobacteriales</taxon>
        <taxon>Nocardiaceae</taxon>
        <taxon>Rhodococcus</taxon>
    </lineage>
</organism>
<dbReference type="InterPro" id="IPR012338">
    <property type="entry name" value="Beta-lactam/transpept-like"/>
</dbReference>
<dbReference type="GO" id="GO:0030655">
    <property type="term" value="P:beta-lactam antibiotic catabolic process"/>
    <property type="evidence" value="ECO:0007669"/>
    <property type="project" value="InterPro"/>
</dbReference>
<reference evidence="2 3" key="1">
    <citation type="submission" date="2016-10" db="EMBL/GenBank/DDBJ databases">
        <authorList>
            <person name="de Groot N.N."/>
        </authorList>
    </citation>
    <scope>NUCLEOTIDE SEQUENCE [LARGE SCALE GENOMIC DNA]</scope>
    <source>
        <strain evidence="2 3">DSM 44892</strain>
    </source>
</reference>
<dbReference type="InterPro" id="IPR000871">
    <property type="entry name" value="Beta-lactam_class-A"/>
</dbReference>
<name>A0A1G8PZ81_9NOCA</name>